<evidence type="ECO:0000313" key="4">
    <source>
        <dbReference type="Proteomes" id="UP000878956"/>
    </source>
</evidence>
<proteinExistence type="inferred from homology"/>
<accession>A0AAN5VNU0</accession>
<dbReference type="InterPro" id="IPR001482">
    <property type="entry name" value="T2SS/T4SS_dom"/>
</dbReference>
<dbReference type="Pfam" id="PF00437">
    <property type="entry name" value="T2SSE"/>
    <property type="match status" value="1"/>
</dbReference>
<dbReference type="SUPFAM" id="SSF52540">
    <property type="entry name" value="P-loop containing nucleoside triphosphate hydrolases"/>
    <property type="match status" value="1"/>
</dbReference>
<dbReference type="Gene3D" id="3.40.50.300">
    <property type="entry name" value="P-loop containing nucleotide triphosphate hydrolases"/>
    <property type="match status" value="1"/>
</dbReference>
<reference evidence="3" key="1">
    <citation type="journal article" date="2018" name="Genome Biol.">
        <title>SKESA: strategic k-mer extension for scrupulous assemblies.</title>
        <authorList>
            <person name="Souvorov A."/>
            <person name="Agarwala R."/>
            <person name="Lipman D.J."/>
        </authorList>
    </citation>
    <scope>NUCLEOTIDE SEQUENCE</scope>
    <source>
        <strain evidence="3">HN1000</strain>
    </source>
</reference>
<reference evidence="3" key="2">
    <citation type="submission" date="2021-06" db="EMBL/GenBank/DDBJ databases">
        <authorList>
            <consortium name="NCBI Pathogen Detection Project"/>
        </authorList>
    </citation>
    <scope>NUCLEOTIDE SEQUENCE</scope>
    <source>
        <strain evidence="3">HN1000</strain>
    </source>
</reference>
<comment type="similarity">
    <text evidence="1">Belongs to the GSP E family.</text>
</comment>
<organism evidence="3 4">
    <name type="scientific">Clostridioides difficile</name>
    <name type="common">Peptoclostridium difficile</name>
    <dbReference type="NCBI Taxonomy" id="1496"/>
    <lineage>
        <taxon>Bacteria</taxon>
        <taxon>Bacillati</taxon>
        <taxon>Bacillota</taxon>
        <taxon>Clostridia</taxon>
        <taxon>Peptostreptococcales</taxon>
        <taxon>Peptostreptococcaceae</taxon>
        <taxon>Clostridioides</taxon>
    </lineage>
</organism>
<name>A0AAN5VNU0_CLODI</name>
<sequence>MAINKEFHSFNKDITKNIGSNKKGSSYLYDYDEAYELLKVNENFKSAMSEDVDLKLENKNKIIKKDKKYFREKKKNYMDMIVSTINASGIEVRGYENDLQKLALEMVEDLFGYSTIKELMYDDKVTDVYCLSKNKIYYERDGSESPIKFNKSFKSDEHYKNFIERLLKEADKSMLDNGEFKSIDFDLYEDRYNALSTAISPNGYVLTIRKHSENHIKLPQIIEKECMTQYVADFVGTLIRGGCNLIIAGITGSGKTTTMRALLDYFVAQMNRRMLVCEDTRELFPENDHTLELVTSEGADEKDKSNIDLRDLVKIALRQKPRYIVIGEVRGVEAESAVEAMETGHATIFSMHAGTAIDAINRLVTKYLMQMPTLGVDVVERIIGSALDYILIQDDIPGIGRRVTSITEISFDNETRRIITTPIIKFNFRSKTFDFKNNLSEEKADKMLRKGIKIDELSEYMHKEWTA</sequence>
<dbReference type="PANTHER" id="PTHR30486">
    <property type="entry name" value="TWITCHING MOTILITY PROTEIN PILT"/>
    <property type="match status" value="1"/>
</dbReference>
<evidence type="ECO:0000256" key="1">
    <source>
        <dbReference type="ARBA" id="ARBA00006611"/>
    </source>
</evidence>
<dbReference type="AlphaFoldDB" id="A0AAN5VNU0"/>
<comment type="caution">
    <text evidence="3">The sequence shown here is derived from an EMBL/GenBank/DDBJ whole genome shotgun (WGS) entry which is preliminary data.</text>
</comment>
<dbReference type="PANTHER" id="PTHR30486:SF6">
    <property type="entry name" value="TYPE IV PILUS RETRACTATION ATPASE PILT"/>
    <property type="match status" value="1"/>
</dbReference>
<dbReference type="GO" id="GO:0016887">
    <property type="term" value="F:ATP hydrolysis activity"/>
    <property type="evidence" value="ECO:0007669"/>
    <property type="project" value="InterPro"/>
</dbReference>
<dbReference type="Proteomes" id="UP000878956">
    <property type="component" value="Unassembled WGS sequence"/>
</dbReference>
<evidence type="ECO:0000259" key="2">
    <source>
        <dbReference type="Pfam" id="PF00437"/>
    </source>
</evidence>
<feature type="domain" description="Bacterial type II secretion system protein E" evidence="2">
    <location>
        <begin position="191"/>
        <end position="365"/>
    </location>
</feature>
<dbReference type="Gene3D" id="3.30.450.380">
    <property type="match status" value="1"/>
</dbReference>
<dbReference type="InterPro" id="IPR027417">
    <property type="entry name" value="P-loop_NTPase"/>
</dbReference>
<dbReference type="InterPro" id="IPR050921">
    <property type="entry name" value="T4SS_GSP_E_ATPase"/>
</dbReference>
<evidence type="ECO:0000313" key="3">
    <source>
        <dbReference type="EMBL" id="HBH1543787.1"/>
    </source>
</evidence>
<protein>
    <submittedName>
        <fullName evidence="3">CpaF family protein</fullName>
    </submittedName>
</protein>
<dbReference type="CDD" id="cd01130">
    <property type="entry name" value="VirB11-like_ATPase"/>
    <property type="match status" value="1"/>
</dbReference>
<gene>
    <name evidence="3" type="ORF">KRM00_003319</name>
</gene>
<dbReference type="RefSeq" id="WP_009899025.1">
    <property type="nucleotide sequence ID" value="NZ_CP037850.1"/>
</dbReference>
<dbReference type="EMBL" id="DAEPXK010000048">
    <property type="protein sequence ID" value="HBH1543787.1"/>
    <property type="molecule type" value="Genomic_DNA"/>
</dbReference>